<reference evidence="2 3" key="2">
    <citation type="submission" date="2015-01" db="EMBL/GenBank/DDBJ databases">
        <authorList>
            <consortium name="NBRP consortium"/>
            <person name="Sawabe T."/>
            <person name="Meirelles P."/>
            <person name="Feng G."/>
            <person name="Sayaka M."/>
            <person name="Hattori M."/>
            <person name="Ohkuma M."/>
        </authorList>
    </citation>
    <scope>NUCLEOTIDE SEQUENCE [LARGE SCALE GENOMIC DNA]</scope>
    <source>
        <strain evidence="2 3">JCM19232</strain>
    </source>
</reference>
<dbReference type="InterPro" id="IPR027417">
    <property type="entry name" value="P-loop_NTPase"/>
</dbReference>
<dbReference type="SUPFAM" id="SSF52540">
    <property type="entry name" value="P-loop containing nucleoside triphosphate hydrolases"/>
    <property type="match status" value="1"/>
</dbReference>
<dbReference type="InterPro" id="IPR003959">
    <property type="entry name" value="ATPase_AAA_core"/>
</dbReference>
<evidence type="ECO:0000259" key="1">
    <source>
        <dbReference type="Pfam" id="PF13304"/>
    </source>
</evidence>
<dbReference type="Pfam" id="PF13304">
    <property type="entry name" value="AAA_21"/>
    <property type="match status" value="1"/>
</dbReference>
<gene>
    <name evidence="2" type="ORF">JCM19232_2660</name>
</gene>
<organism evidence="2 3">
    <name type="scientific">Vibrio ishigakensis</name>
    <dbReference type="NCBI Taxonomy" id="1481914"/>
    <lineage>
        <taxon>Bacteria</taxon>
        <taxon>Pseudomonadati</taxon>
        <taxon>Pseudomonadota</taxon>
        <taxon>Gammaproteobacteria</taxon>
        <taxon>Vibrionales</taxon>
        <taxon>Vibrionaceae</taxon>
        <taxon>Vibrio</taxon>
    </lineage>
</organism>
<evidence type="ECO:0000313" key="3">
    <source>
        <dbReference type="Proteomes" id="UP000031670"/>
    </source>
</evidence>
<protein>
    <submittedName>
        <fullName evidence="2">Abortive infection protein</fullName>
    </submittedName>
</protein>
<comment type="caution">
    <text evidence="2">The sequence shown here is derived from an EMBL/GenBank/DDBJ whole genome shotgun (WGS) entry which is preliminary data.</text>
</comment>
<reference evidence="2 3" key="1">
    <citation type="submission" date="2015-01" db="EMBL/GenBank/DDBJ databases">
        <title>Vibrio sp. C5 JCM 19232 whole genome shotgun sequence.</title>
        <authorList>
            <person name="Sawabe T."/>
            <person name="Meirelles P."/>
            <person name="Feng G."/>
            <person name="Sayaka M."/>
            <person name="Hattori M."/>
            <person name="Ohkuma M."/>
        </authorList>
    </citation>
    <scope>NUCLEOTIDE SEQUENCE [LARGE SCALE GENOMIC DNA]</scope>
    <source>
        <strain evidence="2 3">JCM19232</strain>
    </source>
</reference>
<dbReference type="AlphaFoldDB" id="A0A0B8PA44"/>
<proteinExistence type="predicted"/>
<name>A0A0B8PA44_9VIBR</name>
<evidence type="ECO:0000313" key="2">
    <source>
        <dbReference type="EMBL" id="GAM63680.1"/>
    </source>
</evidence>
<accession>A0A0B8PA44</accession>
<dbReference type="PANTHER" id="PTHR40396:SF1">
    <property type="entry name" value="ATPASE AAA-TYPE CORE DOMAIN-CONTAINING PROTEIN"/>
    <property type="match status" value="1"/>
</dbReference>
<dbReference type="GO" id="GO:0005524">
    <property type="term" value="F:ATP binding"/>
    <property type="evidence" value="ECO:0007669"/>
    <property type="project" value="InterPro"/>
</dbReference>
<feature type="domain" description="ATPase AAA-type core" evidence="1">
    <location>
        <begin position="49"/>
        <end position="352"/>
    </location>
</feature>
<dbReference type="EMBL" id="BBSA01000009">
    <property type="protein sequence ID" value="GAM63680.1"/>
    <property type="molecule type" value="Genomic_DNA"/>
</dbReference>
<sequence length="402" mass="45791">MVLEMILKYSWENFYSFCEDYEVSLLVGHHPTRSLFDLEVDESTRANKVMAVLGPNGSGKTQLLKVLPFIAFFASSSFRDIDAKRSIPFKPHLAFLEAPSKFQIEFVIDQKHYQYSFTLLDGAVLEEQLKFKSTHLFTTIFKRVVKNDVEFVSGQSLSSLGLPRAFTKSLRRNASLISTAVQFESEELTKIADYFSGFNTNIISNGRDKLASLDVFAVGQIYYENSELNQKMQSIMRSFDLGIERIDFELIKTKGENGELHEVPFPVFIHNIGDKEIKIPIHEESNGTQSAFCILSKLLLSLITGNPCILDEIDNDLHPHLLPYIIDLFKHKHTNPHGAQLLFSCHSPEVLNRLGKHQIYLTEKIDNMSETWRVDEIKGLRNDSNIYAKYMAGALQAIPELD</sequence>
<dbReference type="Gene3D" id="3.40.50.300">
    <property type="entry name" value="P-loop containing nucleotide triphosphate hydrolases"/>
    <property type="match status" value="1"/>
</dbReference>
<dbReference type="GO" id="GO:0016887">
    <property type="term" value="F:ATP hydrolysis activity"/>
    <property type="evidence" value="ECO:0007669"/>
    <property type="project" value="InterPro"/>
</dbReference>
<dbReference type="Proteomes" id="UP000031670">
    <property type="component" value="Unassembled WGS sequence"/>
</dbReference>
<dbReference type="PANTHER" id="PTHR40396">
    <property type="entry name" value="ATPASE-LIKE PROTEIN"/>
    <property type="match status" value="1"/>
</dbReference>